<protein>
    <submittedName>
        <fullName evidence="1">Phosphoglycolate phosphatase</fullName>
        <ecNumber evidence="1">3.1.3.18</ecNumber>
    </submittedName>
</protein>
<dbReference type="InterPro" id="IPR050155">
    <property type="entry name" value="HAD-like_hydrolase_sf"/>
</dbReference>
<proteinExistence type="predicted"/>
<dbReference type="GO" id="GO:0008967">
    <property type="term" value="F:phosphoglycolate phosphatase activity"/>
    <property type="evidence" value="ECO:0007669"/>
    <property type="project" value="UniProtKB-EC"/>
</dbReference>
<comment type="caution">
    <text evidence="1">The sequence shown here is derived from an EMBL/GenBank/DDBJ whole genome shotgun (WGS) entry which is preliminary data.</text>
</comment>
<dbReference type="EMBL" id="JAOQNS010000020">
    <property type="protein sequence ID" value="MCW2310166.1"/>
    <property type="molecule type" value="Genomic_DNA"/>
</dbReference>
<dbReference type="PANTHER" id="PTHR43434">
    <property type="entry name" value="PHOSPHOGLYCOLATE PHOSPHATASE"/>
    <property type="match status" value="1"/>
</dbReference>
<name>A0ABT3HID1_9HYPH</name>
<dbReference type="EC" id="3.1.3.18" evidence="1"/>
<sequence length="229" mass="24203">MSKAMYLIVFDCDGTLVDSQDMIFAALSEAFAANGLRVPPREVALSIVGLSLNEAFSVLTRKTPDAPVSVLAASYKDAFFRMRTDKTYHEPMFDGAMAAIDALAARDDVLLGIATGKARRGVDAVLAAHGLAGRFASIQTADDAPSKPHPGMILNAMTETGAEPQNTVVVGDTGFDMAMARAAGARAIGVSWGYHPVKRLAEGGAEAIIDRFDALLPAVSDLFAWERVA</sequence>
<dbReference type="InterPro" id="IPR006439">
    <property type="entry name" value="HAD-SF_hydro_IA"/>
</dbReference>
<dbReference type="SFLD" id="SFLDS00003">
    <property type="entry name" value="Haloacid_Dehalogenase"/>
    <property type="match status" value="1"/>
</dbReference>
<dbReference type="SUPFAM" id="SSF56784">
    <property type="entry name" value="HAD-like"/>
    <property type="match status" value="1"/>
</dbReference>
<dbReference type="Gene3D" id="1.10.150.240">
    <property type="entry name" value="Putative phosphatase, domain 2"/>
    <property type="match status" value="1"/>
</dbReference>
<gene>
    <name evidence="1" type="ORF">M2319_004532</name>
</gene>
<dbReference type="RefSeq" id="WP_319801811.1">
    <property type="nucleotide sequence ID" value="NZ_JAOQNS010000020.1"/>
</dbReference>
<dbReference type="Proteomes" id="UP001209755">
    <property type="component" value="Unassembled WGS sequence"/>
</dbReference>
<dbReference type="Pfam" id="PF13419">
    <property type="entry name" value="HAD_2"/>
    <property type="match status" value="1"/>
</dbReference>
<dbReference type="InterPro" id="IPR041492">
    <property type="entry name" value="HAD_2"/>
</dbReference>
<dbReference type="Gene3D" id="3.40.50.1000">
    <property type="entry name" value="HAD superfamily/HAD-like"/>
    <property type="match status" value="1"/>
</dbReference>
<dbReference type="SFLD" id="SFLDG01135">
    <property type="entry name" value="C1.5.6:_HAD__Beta-PGM__Phospha"/>
    <property type="match status" value="1"/>
</dbReference>
<keyword evidence="2" id="KW-1185">Reference proteome</keyword>
<dbReference type="InterPro" id="IPR023214">
    <property type="entry name" value="HAD_sf"/>
</dbReference>
<dbReference type="InterPro" id="IPR023198">
    <property type="entry name" value="PGP-like_dom2"/>
</dbReference>
<evidence type="ECO:0000313" key="2">
    <source>
        <dbReference type="Proteomes" id="UP001209755"/>
    </source>
</evidence>
<dbReference type="NCBIfam" id="TIGR01549">
    <property type="entry name" value="HAD-SF-IA-v1"/>
    <property type="match status" value="1"/>
</dbReference>
<keyword evidence="1" id="KW-0378">Hydrolase</keyword>
<dbReference type="PANTHER" id="PTHR43434:SF24">
    <property type="entry name" value="HYDROLASE-RELATED"/>
    <property type="match status" value="1"/>
</dbReference>
<dbReference type="NCBIfam" id="TIGR01509">
    <property type="entry name" value="HAD-SF-IA-v3"/>
    <property type="match status" value="1"/>
</dbReference>
<dbReference type="InterPro" id="IPR036412">
    <property type="entry name" value="HAD-like_sf"/>
</dbReference>
<accession>A0ABT3HID1</accession>
<organism evidence="1 2">
    <name type="scientific">Rhodobium gokarnense</name>
    <dbReference type="NCBI Taxonomy" id="364296"/>
    <lineage>
        <taxon>Bacteria</taxon>
        <taxon>Pseudomonadati</taxon>
        <taxon>Pseudomonadota</taxon>
        <taxon>Alphaproteobacteria</taxon>
        <taxon>Hyphomicrobiales</taxon>
        <taxon>Rhodobiaceae</taxon>
        <taxon>Rhodobium</taxon>
    </lineage>
</organism>
<dbReference type="SFLD" id="SFLDG01129">
    <property type="entry name" value="C1.5:_HAD__Beta-PGM__Phosphata"/>
    <property type="match status" value="1"/>
</dbReference>
<evidence type="ECO:0000313" key="1">
    <source>
        <dbReference type="EMBL" id="MCW2310166.1"/>
    </source>
</evidence>
<reference evidence="2" key="1">
    <citation type="submission" date="2023-07" db="EMBL/GenBank/DDBJ databases">
        <title>Genome sequencing of Purple Non-Sulfur Bacteria from various extreme environments.</title>
        <authorList>
            <person name="Mayer M."/>
        </authorList>
    </citation>
    <scope>NUCLEOTIDE SEQUENCE [LARGE SCALE GENOMIC DNA]</scope>
    <source>
        <strain evidence="2">DSM 17935</strain>
    </source>
</reference>